<sequence>MRSRQPSGEYSLMRCNVVKVLFDVRWKILGVDRQVDINRNQRLLFHELLRTCHDHLNSLDREHFFERMIRHFMSITSAKICLSGLPPGNSMVPEHIITMPQNIVQRLRQHGTIKYFGRLRQAYMHVDTSRAPEERNWDMDVQVYAHGISVKFSLNINQNVCTCTIWSQLCKISDKNLYTNLNVSTLQYITKWRSTQLFVSYSFLLNLLCDIVFHKFISAAPDLGLQVCANLCGTVCCLYYAILEVVHWLSACFS</sequence>
<name>A0AAD7QME4_9ASCO</name>
<protein>
    <submittedName>
        <fullName evidence="1">Uncharacterized protein</fullName>
    </submittedName>
</protein>
<dbReference type="GeneID" id="80883678"/>
<organism evidence="1 2">
    <name type="scientific">Lipomyces tetrasporus</name>
    <dbReference type="NCBI Taxonomy" id="54092"/>
    <lineage>
        <taxon>Eukaryota</taxon>
        <taxon>Fungi</taxon>
        <taxon>Dikarya</taxon>
        <taxon>Ascomycota</taxon>
        <taxon>Saccharomycotina</taxon>
        <taxon>Lipomycetes</taxon>
        <taxon>Lipomycetales</taxon>
        <taxon>Lipomycetaceae</taxon>
        <taxon>Lipomyces</taxon>
    </lineage>
</organism>
<comment type="caution">
    <text evidence="1">The sequence shown here is derived from an EMBL/GenBank/DDBJ whole genome shotgun (WGS) entry which is preliminary data.</text>
</comment>
<dbReference type="RefSeq" id="XP_056041442.1">
    <property type="nucleotide sequence ID" value="XM_056188512.1"/>
</dbReference>
<evidence type="ECO:0000313" key="2">
    <source>
        <dbReference type="Proteomes" id="UP001217417"/>
    </source>
</evidence>
<keyword evidence="2" id="KW-1185">Reference proteome</keyword>
<evidence type="ECO:0000313" key="1">
    <source>
        <dbReference type="EMBL" id="KAJ8097992.1"/>
    </source>
</evidence>
<proteinExistence type="predicted"/>
<gene>
    <name evidence="1" type="ORF">POJ06DRAFT_260643</name>
</gene>
<dbReference type="EMBL" id="JARPMG010000010">
    <property type="protein sequence ID" value="KAJ8097992.1"/>
    <property type="molecule type" value="Genomic_DNA"/>
</dbReference>
<accession>A0AAD7QME4</accession>
<reference evidence="1" key="1">
    <citation type="submission" date="2023-03" db="EMBL/GenBank/DDBJ databases">
        <title>Near-Complete genome sequence of Lipomyces tetrasporous NRRL Y-64009, an oleaginous yeast capable of growing on lignocellulosic hydrolysates.</title>
        <authorList>
            <consortium name="Lawrence Berkeley National Laboratory"/>
            <person name="Jagtap S.S."/>
            <person name="Liu J.-J."/>
            <person name="Walukiewicz H.E."/>
            <person name="Pangilinan J."/>
            <person name="Lipzen A."/>
            <person name="Ahrendt S."/>
            <person name="Koriabine M."/>
            <person name="Cobaugh K."/>
            <person name="Salamov A."/>
            <person name="Yoshinaga Y."/>
            <person name="Ng V."/>
            <person name="Daum C."/>
            <person name="Grigoriev I.V."/>
            <person name="Slininger P.J."/>
            <person name="Dien B.S."/>
            <person name="Jin Y.-S."/>
            <person name="Rao C.V."/>
        </authorList>
    </citation>
    <scope>NUCLEOTIDE SEQUENCE</scope>
    <source>
        <strain evidence="1">NRRL Y-64009</strain>
    </source>
</reference>
<dbReference type="AlphaFoldDB" id="A0AAD7QME4"/>
<dbReference type="Proteomes" id="UP001217417">
    <property type="component" value="Unassembled WGS sequence"/>
</dbReference>